<comment type="caution">
    <text evidence="1">The sequence shown here is derived from an EMBL/GenBank/DDBJ whole genome shotgun (WGS) entry which is preliminary data.</text>
</comment>
<accession>A0A4Y4E5S1</accession>
<proteinExistence type="predicted"/>
<sequence>MSEEARALVVVGTEITRFRGAPQVTTLDIALAFALVQARPHGELFADARSSPSPQMLEFAPVLAELLSGTDEVGVEDLRRVSEPAREAVRRAVDVEDT</sequence>
<name>A0A4Y4E5S1_CELCE</name>
<gene>
    <name evidence="1" type="ORF">CCE02nite_32840</name>
</gene>
<dbReference type="EMBL" id="BJNZ01000027">
    <property type="protein sequence ID" value="GED11285.1"/>
    <property type="molecule type" value="Genomic_DNA"/>
</dbReference>
<protein>
    <submittedName>
        <fullName evidence="1">Uncharacterized protein</fullName>
    </submittedName>
</protein>
<dbReference type="AlphaFoldDB" id="A0A4Y4E5S1"/>
<evidence type="ECO:0000313" key="2">
    <source>
        <dbReference type="Proteomes" id="UP000316659"/>
    </source>
</evidence>
<dbReference type="Proteomes" id="UP000316659">
    <property type="component" value="Unassembled WGS sequence"/>
</dbReference>
<organism evidence="1 2">
    <name type="scientific">Cellulosimicrobium cellulans</name>
    <name type="common">Arthrobacter luteus</name>
    <dbReference type="NCBI Taxonomy" id="1710"/>
    <lineage>
        <taxon>Bacteria</taxon>
        <taxon>Bacillati</taxon>
        <taxon>Actinomycetota</taxon>
        <taxon>Actinomycetes</taxon>
        <taxon>Micrococcales</taxon>
        <taxon>Promicromonosporaceae</taxon>
        <taxon>Cellulosimicrobium</taxon>
    </lineage>
</organism>
<evidence type="ECO:0000313" key="1">
    <source>
        <dbReference type="EMBL" id="GED11285.1"/>
    </source>
</evidence>
<reference evidence="1 2" key="1">
    <citation type="submission" date="2019-06" db="EMBL/GenBank/DDBJ databases">
        <title>Whole genome shotgun sequence of Cellulosimicrobium cellulans NBRC 15516.</title>
        <authorList>
            <person name="Hosoyama A."/>
            <person name="Uohara A."/>
            <person name="Ohji S."/>
            <person name="Ichikawa N."/>
        </authorList>
    </citation>
    <scope>NUCLEOTIDE SEQUENCE [LARGE SCALE GENOMIC DNA]</scope>
    <source>
        <strain evidence="1 2">NBRC 15516</strain>
    </source>
</reference>